<gene>
    <name evidence="1" type="ORF">H4Q32_030464</name>
</gene>
<accession>A0ABQ8KZ79</accession>
<dbReference type="EMBL" id="JACTAM010002771">
    <property type="protein sequence ID" value="KAI2643118.1"/>
    <property type="molecule type" value="Genomic_DNA"/>
</dbReference>
<comment type="caution">
    <text evidence="1">The sequence shown here is derived from an EMBL/GenBank/DDBJ whole genome shotgun (WGS) entry which is preliminary data.</text>
</comment>
<keyword evidence="2" id="KW-1185">Reference proteome</keyword>
<keyword evidence="1" id="KW-0396">Initiation factor</keyword>
<organism evidence="1 2">
    <name type="scientific">Labeo rohita</name>
    <name type="common">Indian major carp</name>
    <name type="synonym">Cyprinus rohita</name>
    <dbReference type="NCBI Taxonomy" id="84645"/>
    <lineage>
        <taxon>Eukaryota</taxon>
        <taxon>Metazoa</taxon>
        <taxon>Chordata</taxon>
        <taxon>Craniata</taxon>
        <taxon>Vertebrata</taxon>
        <taxon>Euteleostomi</taxon>
        <taxon>Actinopterygii</taxon>
        <taxon>Neopterygii</taxon>
        <taxon>Teleostei</taxon>
        <taxon>Ostariophysi</taxon>
        <taxon>Cypriniformes</taxon>
        <taxon>Cyprinidae</taxon>
        <taxon>Labeoninae</taxon>
        <taxon>Labeonini</taxon>
        <taxon>Labeo</taxon>
    </lineage>
</organism>
<keyword evidence="1" id="KW-0648">Protein biosynthesis</keyword>
<protein>
    <submittedName>
        <fullName evidence="1">Translation initiation factor IF-2</fullName>
    </submittedName>
</protein>
<name>A0ABQ8KZ79_LABRO</name>
<reference evidence="1 2" key="1">
    <citation type="submission" date="2022-01" db="EMBL/GenBank/DDBJ databases">
        <title>A high-quality chromosome-level genome assembly of rohu carp, Labeo rohita.</title>
        <authorList>
            <person name="Arick M.A. II"/>
            <person name="Hsu C.-Y."/>
            <person name="Magbanua Z."/>
            <person name="Pechanova O."/>
            <person name="Grover C."/>
            <person name="Miller E."/>
            <person name="Thrash A."/>
            <person name="Ezzel L."/>
            <person name="Alam S."/>
            <person name="Benzie J."/>
            <person name="Hamilton M."/>
            <person name="Karsi A."/>
            <person name="Lawrence M.L."/>
            <person name="Peterson D.G."/>
        </authorList>
    </citation>
    <scope>NUCLEOTIDE SEQUENCE [LARGE SCALE GENOMIC DNA]</scope>
    <source>
        <strain evidence="2">BAU-BD-2019</strain>
        <tissue evidence="1">Blood</tissue>
    </source>
</reference>
<evidence type="ECO:0000313" key="1">
    <source>
        <dbReference type="EMBL" id="KAI2643118.1"/>
    </source>
</evidence>
<sequence>MVKTSSSAVQTQSDLDDTMNSVALNVAGEDHNVHTSMIVPVWVSAKQNPNHERLVYALLDSQSDTTFIEKGVSDALQATMFPVRLKLTTMLGKSTILQSERVFRTSVNRLCHRTAVKEFPPITPANVLQVLESDFKDMEEETTKREDAEEVYDDGKEGETWYLPHHGVFHPKKADKLRVVFDCSARYQGYSLNDHLLQGPDLINSLHGILIRFHQHPIALMCDIEKMYH</sequence>
<dbReference type="PANTHER" id="PTHR47331">
    <property type="entry name" value="PHD-TYPE DOMAIN-CONTAINING PROTEIN"/>
    <property type="match status" value="1"/>
</dbReference>
<evidence type="ECO:0000313" key="2">
    <source>
        <dbReference type="Proteomes" id="UP000830375"/>
    </source>
</evidence>
<dbReference type="GO" id="GO:0003743">
    <property type="term" value="F:translation initiation factor activity"/>
    <property type="evidence" value="ECO:0007669"/>
    <property type="project" value="UniProtKB-KW"/>
</dbReference>
<dbReference type="Proteomes" id="UP000830375">
    <property type="component" value="Unassembled WGS sequence"/>
</dbReference>
<dbReference type="PANTHER" id="PTHR47331:SF5">
    <property type="entry name" value="RIBONUCLEASE H"/>
    <property type="match status" value="1"/>
</dbReference>
<proteinExistence type="predicted"/>